<dbReference type="PANTHER" id="PTHR26450:SF391">
    <property type="entry name" value="ODORANT RECEPTOR-RELATED"/>
    <property type="match status" value="1"/>
</dbReference>
<dbReference type="Proteomes" id="UP000314982">
    <property type="component" value="Unassembled WGS sequence"/>
</dbReference>
<proteinExistence type="predicted"/>
<dbReference type="InterPro" id="IPR017452">
    <property type="entry name" value="GPCR_Rhodpsn_7TM"/>
</dbReference>
<dbReference type="InterPro" id="IPR050402">
    <property type="entry name" value="OR51/52/56-like"/>
</dbReference>
<evidence type="ECO:0000256" key="2">
    <source>
        <dbReference type="ARBA" id="ARBA00022606"/>
    </source>
</evidence>
<name>A0A4W5LSB6_9TELE</name>
<feature type="transmembrane region" description="Helical" evidence="8">
    <location>
        <begin position="272"/>
        <end position="290"/>
    </location>
</feature>
<dbReference type="Pfam" id="PF13853">
    <property type="entry name" value="7tm_4"/>
    <property type="match status" value="1"/>
</dbReference>
<comment type="subcellular location">
    <subcellularLocation>
        <location evidence="1">Membrane</location>
        <topology evidence="1">Multi-pass membrane protein</topology>
    </subcellularLocation>
</comment>
<feature type="transmembrane region" description="Helical" evidence="8">
    <location>
        <begin position="26"/>
        <end position="46"/>
    </location>
</feature>
<dbReference type="SMART" id="SM01381">
    <property type="entry name" value="7TM_GPCR_Srsx"/>
    <property type="match status" value="1"/>
</dbReference>
<reference evidence="10" key="2">
    <citation type="submission" date="2025-08" db="UniProtKB">
        <authorList>
            <consortium name="Ensembl"/>
        </authorList>
    </citation>
    <scope>IDENTIFICATION</scope>
</reference>
<feature type="transmembrane region" description="Helical" evidence="8">
    <location>
        <begin position="151"/>
        <end position="174"/>
    </location>
</feature>
<evidence type="ECO:0000256" key="4">
    <source>
        <dbReference type="ARBA" id="ARBA00022725"/>
    </source>
</evidence>
<dbReference type="AlphaFoldDB" id="A0A4W5LSB6"/>
<keyword evidence="3 8" id="KW-0812">Transmembrane</keyword>
<evidence type="ECO:0000259" key="9">
    <source>
        <dbReference type="PROSITE" id="PS50262"/>
    </source>
</evidence>
<evidence type="ECO:0000313" key="10">
    <source>
        <dbReference type="Ensembl" id="ENSHHUP00000028842.1"/>
    </source>
</evidence>
<sequence>MLIVNFSHSEFYFIGFTSLKEYRRLLFIPFFLGFCFSMTTNIALVFTIAKQKTLHSPMYVLIGSIACIDTLTPFWIVPRMIFSFATGINVFPQGLCLLQMWSVHYTCSFQSSVLFGMAVDRYFAICMPLRYNVVMSYNNCRIASLVIIIRNFIIITAMIALVGTLTFCSSNVLYHTHCEHQLLVTLACGDTSKNYLAGLISFCVPTVDCFGIALSYISIFVVIFRSAAGESRSKAIHTCSTHLMGICITYFASMTAFLAYRVKNTISPDLRICISLLYLLLPGLCNPWIYGIRTKEIKVHLVKLLKCGRVDPL</sequence>
<dbReference type="GO" id="GO:0004930">
    <property type="term" value="F:G protein-coupled receptor activity"/>
    <property type="evidence" value="ECO:0007669"/>
    <property type="project" value="UniProtKB-KW"/>
</dbReference>
<dbReference type="InterPro" id="IPR000276">
    <property type="entry name" value="GPCR_Rhodpsn"/>
</dbReference>
<feature type="domain" description="G-protein coupled receptors family 1 profile" evidence="9">
    <location>
        <begin position="40"/>
        <end position="290"/>
    </location>
</feature>
<feature type="transmembrane region" description="Helical" evidence="8">
    <location>
        <begin position="58"/>
        <end position="76"/>
    </location>
</feature>
<dbReference type="InterPro" id="IPR000725">
    <property type="entry name" value="Olfact_rcpt"/>
</dbReference>
<dbReference type="PRINTS" id="PR00245">
    <property type="entry name" value="OLFACTORYR"/>
</dbReference>
<dbReference type="PANTHER" id="PTHR26450">
    <property type="entry name" value="OLFACTORY RECEPTOR 56B1-RELATED"/>
    <property type="match status" value="1"/>
</dbReference>
<evidence type="ECO:0000256" key="5">
    <source>
        <dbReference type="ARBA" id="ARBA00022989"/>
    </source>
</evidence>
<keyword evidence="4" id="KW-0552">Olfaction</keyword>
<feature type="transmembrane region" description="Helical" evidence="8">
    <location>
        <begin position="243"/>
        <end position="260"/>
    </location>
</feature>
<evidence type="ECO:0000256" key="6">
    <source>
        <dbReference type="ARBA" id="ARBA00023136"/>
    </source>
</evidence>
<keyword evidence="7" id="KW-0807">Transducer</keyword>
<dbReference type="Ensembl" id="ENSHHUT00000030043.1">
    <property type="protein sequence ID" value="ENSHHUP00000028842.1"/>
    <property type="gene ID" value="ENSHHUG00000018391.1"/>
</dbReference>
<evidence type="ECO:0000256" key="8">
    <source>
        <dbReference type="SAM" id="Phobius"/>
    </source>
</evidence>
<dbReference type="STRING" id="62062.ENSHHUP00000028842"/>
<evidence type="ECO:0000256" key="7">
    <source>
        <dbReference type="ARBA" id="ARBA00023224"/>
    </source>
</evidence>
<protein>
    <recommendedName>
        <fullName evidence="9">G-protein coupled receptors family 1 profile domain-containing protein</fullName>
    </recommendedName>
</protein>
<accession>A0A4W5LSB6</accession>
<dbReference type="SUPFAM" id="SSF81321">
    <property type="entry name" value="Family A G protein-coupled receptor-like"/>
    <property type="match status" value="1"/>
</dbReference>
<evidence type="ECO:0000313" key="11">
    <source>
        <dbReference type="Proteomes" id="UP000314982"/>
    </source>
</evidence>
<keyword evidence="6 8" id="KW-0472">Membrane</keyword>
<organism evidence="10 11">
    <name type="scientific">Hucho hucho</name>
    <name type="common">huchen</name>
    <dbReference type="NCBI Taxonomy" id="62062"/>
    <lineage>
        <taxon>Eukaryota</taxon>
        <taxon>Metazoa</taxon>
        <taxon>Chordata</taxon>
        <taxon>Craniata</taxon>
        <taxon>Vertebrata</taxon>
        <taxon>Euteleostomi</taxon>
        <taxon>Actinopterygii</taxon>
        <taxon>Neopterygii</taxon>
        <taxon>Teleostei</taxon>
        <taxon>Protacanthopterygii</taxon>
        <taxon>Salmoniformes</taxon>
        <taxon>Salmonidae</taxon>
        <taxon>Salmoninae</taxon>
        <taxon>Hucho</taxon>
    </lineage>
</organism>
<dbReference type="GeneTree" id="ENSGT01150000286905"/>
<keyword evidence="2" id="KW-0716">Sensory transduction</keyword>
<keyword evidence="11" id="KW-1185">Reference proteome</keyword>
<reference evidence="11" key="1">
    <citation type="submission" date="2018-06" db="EMBL/GenBank/DDBJ databases">
        <title>Genome assembly of Danube salmon.</title>
        <authorList>
            <person name="Macqueen D.J."/>
            <person name="Gundappa M.K."/>
        </authorList>
    </citation>
    <scope>NUCLEOTIDE SEQUENCE [LARGE SCALE GENOMIC DNA]</scope>
</reference>
<keyword evidence="5 8" id="KW-1133">Transmembrane helix</keyword>
<evidence type="ECO:0000256" key="3">
    <source>
        <dbReference type="ARBA" id="ARBA00022692"/>
    </source>
</evidence>
<dbReference type="PROSITE" id="PS50262">
    <property type="entry name" value="G_PROTEIN_RECEP_F1_2"/>
    <property type="match status" value="1"/>
</dbReference>
<dbReference type="GO" id="GO:0005886">
    <property type="term" value="C:plasma membrane"/>
    <property type="evidence" value="ECO:0007669"/>
    <property type="project" value="UniProtKB-SubCell"/>
</dbReference>
<reference evidence="10" key="3">
    <citation type="submission" date="2025-09" db="UniProtKB">
        <authorList>
            <consortium name="Ensembl"/>
        </authorList>
    </citation>
    <scope>IDENTIFICATION</scope>
</reference>
<dbReference type="GO" id="GO:0004984">
    <property type="term" value="F:olfactory receptor activity"/>
    <property type="evidence" value="ECO:0007669"/>
    <property type="project" value="InterPro"/>
</dbReference>
<dbReference type="Gene3D" id="1.20.1070.10">
    <property type="entry name" value="Rhodopsin 7-helix transmembrane proteins"/>
    <property type="match status" value="1"/>
</dbReference>
<feature type="transmembrane region" description="Helical" evidence="8">
    <location>
        <begin position="195"/>
        <end position="223"/>
    </location>
</feature>
<evidence type="ECO:0000256" key="1">
    <source>
        <dbReference type="ARBA" id="ARBA00004141"/>
    </source>
</evidence>